<name>A0A511VGN9_9BACL</name>
<evidence type="ECO:0000313" key="2">
    <source>
        <dbReference type="Proteomes" id="UP000321157"/>
    </source>
</evidence>
<protein>
    <recommendedName>
        <fullName evidence="3">Acetone carboxylase subunit gamma</fullName>
    </recommendedName>
</protein>
<evidence type="ECO:0008006" key="3">
    <source>
        <dbReference type="Google" id="ProtNLM"/>
    </source>
</evidence>
<evidence type="ECO:0000313" key="1">
    <source>
        <dbReference type="EMBL" id="GEN36723.1"/>
    </source>
</evidence>
<dbReference type="Proteomes" id="UP000321157">
    <property type="component" value="Unassembled WGS sequence"/>
</dbReference>
<organism evidence="1 2">
    <name type="scientific">Aneurinibacillus danicus</name>
    <dbReference type="NCBI Taxonomy" id="267746"/>
    <lineage>
        <taxon>Bacteria</taxon>
        <taxon>Bacillati</taxon>
        <taxon>Bacillota</taxon>
        <taxon>Bacilli</taxon>
        <taxon>Bacillales</taxon>
        <taxon>Paenibacillaceae</taxon>
        <taxon>Aneurinibacillus group</taxon>
        <taxon>Aneurinibacillus</taxon>
    </lineage>
</organism>
<accession>A0A511VGN9</accession>
<gene>
    <name evidence="1" type="ORF">ADA01nite_41830</name>
</gene>
<dbReference type="InterPro" id="IPR016750">
    <property type="entry name" value="Aceto_COase_bsu/gsu"/>
</dbReference>
<proteinExistence type="predicted"/>
<dbReference type="EMBL" id="BJXX01000220">
    <property type="protein sequence ID" value="GEN36723.1"/>
    <property type="molecule type" value="Genomic_DNA"/>
</dbReference>
<keyword evidence="2" id="KW-1185">Reference proteome</keyword>
<dbReference type="Pfam" id="PF08882">
    <property type="entry name" value="Acetone_carb_G"/>
    <property type="match status" value="1"/>
</dbReference>
<dbReference type="AlphaFoldDB" id="A0A511VGN9"/>
<sequence>MKANMTEYLAIDLEKELWCCRKCDHEIASARGNYKEGLLVYNRDPREIHKPIINPDWYEFTFSPDPNWCQILEYYCPNCATMVEVEYLPPGHPPLHDMEFDIDALKDRYLKREVKRA</sequence>
<comment type="caution">
    <text evidence="1">The sequence shown here is derived from an EMBL/GenBank/DDBJ whole genome shotgun (WGS) entry which is preliminary data.</text>
</comment>
<reference evidence="1 2" key="1">
    <citation type="submission" date="2019-07" db="EMBL/GenBank/DDBJ databases">
        <title>Whole genome shotgun sequence of Aneurinibacillus danicus NBRC 102444.</title>
        <authorList>
            <person name="Hosoyama A."/>
            <person name="Uohara A."/>
            <person name="Ohji S."/>
            <person name="Ichikawa N."/>
        </authorList>
    </citation>
    <scope>NUCLEOTIDE SEQUENCE [LARGE SCALE GENOMIC DNA]</scope>
    <source>
        <strain evidence="1 2">NBRC 102444</strain>
    </source>
</reference>
<dbReference type="OrthoDB" id="8688459at2"/>
<dbReference type="RefSeq" id="WP_146812353.1">
    <property type="nucleotide sequence ID" value="NZ_BJXX01000220.1"/>
</dbReference>